<dbReference type="EMBL" id="VBAN01000076">
    <property type="protein sequence ID" value="TMI84139.1"/>
    <property type="molecule type" value="Genomic_DNA"/>
</dbReference>
<name>A0A537JKR8_9BACT</name>
<dbReference type="InterPro" id="IPR036291">
    <property type="entry name" value="NAD(P)-bd_dom_sf"/>
</dbReference>
<dbReference type="PRINTS" id="PR00080">
    <property type="entry name" value="SDRFAMILY"/>
</dbReference>
<dbReference type="CDD" id="cd05233">
    <property type="entry name" value="SDR_c"/>
    <property type="match status" value="1"/>
</dbReference>
<feature type="domain" description="Ketoreductase" evidence="5">
    <location>
        <begin position="7"/>
        <end position="203"/>
    </location>
</feature>
<dbReference type="SUPFAM" id="SSF51735">
    <property type="entry name" value="NAD(P)-binding Rossmann-fold domains"/>
    <property type="match status" value="1"/>
</dbReference>
<keyword evidence="2" id="KW-0560">Oxidoreductase</keyword>
<dbReference type="GO" id="GO:0048038">
    <property type="term" value="F:quinone binding"/>
    <property type="evidence" value="ECO:0007669"/>
    <property type="project" value="TreeGrafter"/>
</dbReference>
<dbReference type="SMART" id="SM00822">
    <property type="entry name" value="PKS_KR"/>
    <property type="match status" value="1"/>
</dbReference>
<dbReference type="PRINTS" id="PR00081">
    <property type="entry name" value="GDHRDH"/>
</dbReference>
<dbReference type="PANTHER" id="PTHR42760">
    <property type="entry name" value="SHORT-CHAIN DEHYDROGENASES/REDUCTASES FAMILY MEMBER"/>
    <property type="match status" value="1"/>
</dbReference>
<dbReference type="InterPro" id="IPR057326">
    <property type="entry name" value="KR_dom"/>
</dbReference>
<feature type="region of interest" description="Disordered" evidence="4">
    <location>
        <begin position="185"/>
        <end position="251"/>
    </location>
</feature>
<dbReference type="Pfam" id="PF00106">
    <property type="entry name" value="adh_short"/>
    <property type="match status" value="1"/>
</dbReference>
<dbReference type="FunFam" id="3.40.50.720:FF:000084">
    <property type="entry name" value="Short-chain dehydrogenase reductase"/>
    <property type="match status" value="1"/>
</dbReference>
<evidence type="ECO:0000313" key="7">
    <source>
        <dbReference type="Proteomes" id="UP000318093"/>
    </source>
</evidence>
<dbReference type="InterPro" id="IPR002347">
    <property type="entry name" value="SDR_fam"/>
</dbReference>
<dbReference type="AlphaFoldDB" id="A0A537JKR8"/>
<evidence type="ECO:0000256" key="2">
    <source>
        <dbReference type="ARBA" id="ARBA00023002"/>
    </source>
</evidence>
<evidence type="ECO:0000313" key="6">
    <source>
        <dbReference type="EMBL" id="TMI84139.1"/>
    </source>
</evidence>
<dbReference type="GO" id="GO:0016616">
    <property type="term" value="F:oxidoreductase activity, acting on the CH-OH group of donors, NAD or NADP as acceptor"/>
    <property type="evidence" value="ECO:0007669"/>
    <property type="project" value="TreeGrafter"/>
</dbReference>
<evidence type="ECO:0000256" key="3">
    <source>
        <dbReference type="RuleBase" id="RU000363"/>
    </source>
</evidence>
<proteinExistence type="inferred from homology"/>
<feature type="compositionally biased region" description="Basic residues" evidence="4">
    <location>
        <begin position="203"/>
        <end position="219"/>
    </location>
</feature>
<evidence type="ECO:0000259" key="5">
    <source>
        <dbReference type="SMART" id="SM00822"/>
    </source>
</evidence>
<dbReference type="Gene3D" id="3.40.50.720">
    <property type="entry name" value="NAD(P)-binding Rossmann-like Domain"/>
    <property type="match status" value="1"/>
</dbReference>
<comment type="caution">
    <text evidence="6">The sequence shown here is derived from an EMBL/GenBank/DDBJ whole genome shotgun (WGS) entry which is preliminary data.</text>
</comment>
<organism evidence="6 7">
    <name type="scientific">Candidatus Segetimicrobium genomatis</name>
    <dbReference type="NCBI Taxonomy" id="2569760"/>
    <lineage>
        <taxon>Bacteria</taxon>
        <taxon>Bacillati</taxon>
        <taxon>Candidatus Sysuimicrobiota</taxon>
        <taxon>Candidatus Sysuimicrobiia</taxon>
        <taxon>Candidatus Sysuimicrobiales</taxon>
        <taxon>Candidatus Segetimicrobiaceae</taxon>
        <taxon>Candidatus Segetimicrobium</taxon>
    </lineage>
</organism>
<evidence type="ECO:0000256" key="1">
    <source>
        <dbReference type="ARBA" id="ARBA00006484"/>
    </source>
</evidence>
<dbReference type="GO" id="GO:0006633">
    <property type="term" value="P:fatty acid biosynthetic process"/>
    <property type="evidence" value="ECO:0007669"/>
    <property type="project" value="TreeGrafter"/>
</dbReference>
<dbReference type="PANTHER" id="PTHR42760:SF133">
    <property type="entry name" value="3-OXOACYL-[ACYL-CARRIER-PROTEIN] REDUCTASE"/>
    <property type="match status" value="1"/>
</dbReference>
<comment type="similarity">
    <text evidence="1 3">Belongs to the short-chain dehydrogenases/reductases (SDR) family.</text>
</comment>
<sequence>MRRLTGKVALVTGAGRGIGRAIAKALAQEGASLVLHHLESAQGAAEAAEEAGRLGVPTLVARADVSLAPAVRNMFEEIHRTFGRLDILVNNAGVFSRVPLLEVAEAHWNRVLDVNLKGTFLCAQAAARVMLAQQSGTIVNLASGGGLSPRPGYETSAPYAASKAGVIMLTRRLALELAPSGLAPRARRHAGGCGRRGGLPRDGRRRVDHRPHAGRRRRNGAAVRAGEGLAGGGGDRLPHASGAGSLDARVA</sequence>
<gene>
    <name evidence="6" type="ORF">E6H03_02505</name>
</gene>
<protein>
    <submittedName>
        <fullName evidence="6">SDR family NAD(P)-dependent oxidoreductase</fullName>
    </submittedName>
</protein>
<accession>A0A537JKR8</accession>
<dbReference type="Proteomes" id="UP000318093">
    <property type="component" value="Unassembled WGS sequence"/>
</dbReference>
<reference evidence="6 7" key="1">
    <citation type="journal article" date="2019" name="Nat. Microbiol.">
        <title>Mediterranean grassland soil C-N compound turnover is dependent on rainfall and depth, and is mediated by genomically divergent microorganisms.</title>
        <authorList>
            <person name="Diamond S."/>
            <person name="Andeer P.F."/>
            <person name="Li Z."/>
            <person name="Crits-Christoph A."/>
            <person name="Burstein D."/>
            <person name="Anantharaman K."/>
            <person name="Lane K.R."/>
            <person name="Thomas B.C."/>
            <person name="Pan C."/>
            <person name="Northen T.R."/>
            <person name="Banfield J.F."/>
        </authorList>
    </citation>
    <scope>NUCLEOTIDE SEQUENCE [LARGE SCALE GENOMIC DNA]</scope>
    <source>
        <strain evidence="6">NP_6</strain>
    </source>
</reference>
<evidence type="ECO:0000256" key="4">
    <source>
        <dbReference type="SAM" id="MobiDB-lite"/>
    </source>
</evidence>